<name>A0A6H0SM65_9MICC</name>
<organism evidence="3 4">
    <name type="scientific">Glutamicibacter mishrai</name>
    <dbReference type="NCBI Taxonomy" id="1775880"/>
    <lineage>
        <taxon>Bacteria</taxon>
        <taxon>Bacillati</taxon>
        <taxon>Actinomycetota</taxon>
        <taxon>Actinomycetes</taxon>
        <taxon>Micrococcales</taxon>
        <taxon>Micrococcaceae</taxon>
        <taxon>Glutamicibacter</taxon>
    </lineage>
</organism>
<dbReference type="Proteomes" id="UP000502331">
    <property type="component" value="Chromosome"/>
</dbReference>
<feature type="region of interest" description="Disordered" evidence="1">
    <location>
        <begin position="72"/>
        <end position="102"/>
    </location>
</feature>
<evidence type="ECO:0000313" key="4">
    <source>
        <dbReference type="Proteomes" id="UP000502331"/>
    </source>
</evidence>
<dbReference type="AlphaFoldDB" id="A0A6H0SM65"/>
<sequence length="102" mass="10437">MSTTSEDQGSRTGLVIGGFVLLHVLCCGLPLLIAAGALGAVGSFLGNPWVILAAVALAVTVLLWTLRRRQPGTTDKMEDCCSPAAGSGQDSAPGRVTQRTGQ</sequence>
<feature type="transmembrane region" description="Helical" evidence="2">
    <location>
        <begin position="12"/>
        <end position="37"/>
    </location>
</feature>
<proteinExistence type="predicted"/>
<keyword evidence="2" id="KW-0812">Transmembrane</keyword>
<keyword evidence="4" id="KW-1185">Reference proteome</keyword>
<accession>A0A6H0SM65</accession>
<feature type="transmembrane region" description="Helical" evidence="2">
    <location>
        <begin position="49"/>
        <end position="66"/>
    </location>
</feature>
<keyword evidence="2" id="KW-1133">Transmembrane helix</keyword>
<dbReference type="RefSeq" id="WP_172512091.1">
    <property type="nucleotide sequence ID" value="NZ_CP032549.1"/>
</dbReference>
<protein>
    <recommendedName>
        <fullName evidence="5">MerC domain-containing protein</fullName>
    </recommendedName>
</protein>
<evidence type="ECO:0008006" key="5">
    <source>
        <dbReference type="Google" id="ProtNLM"/>
    </source>
</evidence>
<evidence type="ECO:0000256" key="2">
    <source>
        <dbReference type="SAM" id="Phobius"/>
    </source>
</evidence>
<keyword evidence="2" id="KW-0472">Membrane</keyword>
<evidence type="ECO:0000256" key="1">
    <source>
        <dbReference type="SAM" id="MobiDB-lite"/>
    </source>
</evidence>
<dbReference type="EMBL" id="CP032549">
    <property type="protein sequence ID" value="QIV87435.1"/>
    <property type="molecule type" value="Genomic_DNA"/>
</dbReference>
<gene>
    <name evidence="3" type="ORF">D3791_10065</name>
</gene>
<reference evidence="3 4" key="1">
    <citation type="submission" date="2018-09" db="EMBL/GenBank/DDBJ databases">
        <title>Glutamicibacter mishrai S5-52T (LMG 29155T = KCTC 39846T).</title>
        <authorList>
            <person name="Das S.K."/>
        </authorList>
    </citation>
    <scope>NUCLEOTIDE SEQUENCE [LARGE SCALE GENOMIC DNA]</scope>
    <source>
        <strain evidence="3 4">S5-52</strain>
    </source>
</reference>
<evidence type="ECO:0000313" key="3">
    <source>
        <dbReference type="EMBL" id="QIV87435.1"/>
    </source>
</evidence>